<dbReference type="GO" id="GO:0004722">
    <property type="term" value="F:protein serine/threonine phosphatase activity"/>
    <property type="evidence" value="ECO:0007669"/>
    <property type="project" value="InterPro"/>
</dbReference>
<sequence length="239" mass="25574">MAFQYTSQTDVGRQRTTNEDAVLATALDRGYLLAVADGMGGHARGDIASETALRAFESAVSDAPPSEPAPERLTAAVIAANEAIQHAIETNPSYEGMGTTLVAAYIHGQRVTLINVGDSRAYRLLDEGIEQITIDQSLVRDLVTEGVIDEEEMSTHPQRNVVSQALGTRDSDEIDPDLYQCSLDGTLLLCSDGLTEELTDEMIFELVTGTETLETASEALIKQANENGGSDNISVVLGQ</sequence>
<evidence type="ECO:0000259" key="1">
    <source>
        <dbReference type="PROSITE" id="PS51746"/>
    </source>
</evidence>
<organism evidence="2 3">
    <name type="scientific">Natronosalvus rutilus</name>
    <dbReference type="NCBI Taxonomy" id="2953753"/>
    <lineage>
        <taxon>Archaea</taxon>
        <taxon>Methanobacteriati</taxon>
        <taxon>Methanobacteriota</taxon>
        <taxon>Stenosarchaea group</taxon>
        <taxon>Halobacteria</taxon>
        <taxon>Halobacteriales</taxon>
        <taxon>Natrialbaceae</taxon>
        <taxon>Natronosalvus</taxon>
    </lineage>
</organism>
<dbReference type="AlphaFoldDB" id="A0A9E7ND92"/>
<dbReference type="SMART" id="SM00331">
    <property type="entry name" value="PP2C_SIG"/>
    <property type="match status" value="1"/>
</dbReference>
<protein>
    <submittedName>
        <fullName evidence="2">Stp1/IreP family PP2C-type Ser/Thr phosphatase</fullName>
    </submittedName>
</protein>
<dbReference type="SUPFAM" id="SSF81606">
    <property type="entry name" value="PP2C-like"/>
    <property type="match status" value="1"/>
</dbReference>
<dbReference type="Proteomes" id="UP001056855">
    <property type="component" value="Chromosome"/>
</dbReference>
<dbReference type="InterPro" id="IPR015655">
    <property type="entry name" value="PP2C"/>
</dbReference>
<dbReference type="Pfam" id="PF13672">
    <property type="entry name" value="PP2C_2"/>
    <property type="match status" value="1"/>
</dbReference>
<dbReference type="InterPro" id="IPR036457">
    <property type="entry name" value="PPM-type-like_dom_sf"/>
</dbReference>
<dbReference type="GeneID" id="73289594"/>
<accession>A0A9E7ND92</accession>
<gene>
    <name evidence="2" type="ORF">NGM29_06070</name>
</gene>
<dbReference type="RefSeq" id="WP_254159543.1">
    <property type="nucleotide sequence ID" value="NZ_CP100355.1"/>
</dbReference>
<dbReference type="SMART" id="SM00332">
    <property type="entry name" value="PP2Cc"/>
    <property type="match status" value="1"/>
</dbReference>
<dbReference type="InterPro" id="IPR001932">
    <property type="entry name" value="PPM-type_phosphatase-like_dom"/>
</dbReference>
<evidence type="ECO:0000313" key="3">
    <source>
        <dbReference type="Proteomes" id="UP001056855"/>
    </source>
</evidence>
<feature type="domain" description="PPM-type phosphatase" evidence="1">
    <location>
        <begin position="2"/>
        <end position="239"/>
    </location>
</feature>
<keyword evidence="3" id="KW-1185">Reference proteome</keyword>
<dbReference type="KEGG" id="sawl:NGM29_06070"/>
<dbReference type="NCBIfam" id="NF033484">
    <property type="entry name" value="Stp1_PP2C_phos"/>
    <property type="match status" value="1"/>
</dbReference>
<name>A0A9E7ND92_9EURY</name>
<proteinExistence type="predicted"/>
<dbReference type="CDD" id="cd00143">
    <property type="entry name" value="PP2Cc"/>
    <property type="match status" value="1"/>
</dbReference>
<dbReference type="PROSITE" id="PS51746">
    <property type="entry name" value="PPM_2"/>
    <property type="match status" value="1"/>
</dbReference>
<dbReference type="PANTHER" id="PTHR47992">
    <property type="entry name" value="PROTEIN PHOSPHATASE"/>
    <property type="match status" value="1"/>
</dbReference>
<reference evidence="2" key="1">
    <citation type="submission" date="2022-06" db="EMBL/GenBank/DDBJ databases">
        <title>Diverse halophilic archaea isolated from saline environments.</title>
        <authorList>
            <person name="Cui H.-L."/>
        </authorList>
    </citation>
    <scope>NUCLEOTIDE SEQUENCE</scope>
    <source>
        <strain evidence="2">WLHS1</strain>
    </source>
</reference>
<dbReference type="Gene3D" id="3.60.40.10">
    <property type="entry name" value="PPM-type phosphatase domain"/>
    <property type="match status" value="1"/>
</dbReference>
<dbReference type="EMBL" id="CP100355">
    <property type="protein sequence ID" value="UTF54829.1"/>
    <property type="molecule type" value="Genomic_DNA"/>
</dbReference>
<evidence type="ECO:0000313" key="2">
    <source>
        <dbReference type="EMBL" id="UTF54829.1"/>
    </source>
</evidence>